<dbReference type="InterPro" id="IPR017853">
    <property type="entry name" value="GH"/>
</dbReference>
<dbReference type="Proteomes" id="UP000032229">
    <property type="component" value="Chromosome"/>
</dbReference>
<dbReference type="InterPro" id="IPR005084">
    <property type="entry name" value="CBM6"/>
</dbReference>
<dbReference type="SMART" id="SM00606">
    <property type="entry name" value="CBD_IV"/>
    <property type="match status" value="1"/>
</dbReference>
<dbReference type="HOGENOM" id="CLU_302242_0_0_10"/>
<dbReference type="KEGG" id="sze:AW14_13690"/>
<evidence type="ECO:0000313" key="4">
    <source>
        <dbReference type="Proteomes" id="UP000032229"/>
    </source>
</evidence>
<dbReference type="PANTHER" id="PTHR40469">
    <property type="entry name" value="SECRETED GLYCOSYL HYDROLASE"/>
    <property type="match status" value="1"/>
</dbReference>
<dbReference type="PATRIC" id="fig|1454006.5.peg.2714"/>
<dbReference type="OrthoDB" id="9800925at2"/>
<dbReference type="InterPro" id="IPR013783">
    <property type="entry name" value="Ig-like_fold"/>
</dbReference>
<dbReference type="SUPFAM" id="SSF49785">
    <property type="entry name" value="Galactose-binding domain-like"/>
    <property type="match status" value="1"/>
</dbReference>
<accession>A0A0C5WD39</accession>
<feature type="domain" description="CBM6" evidence="2">
    <location>
        <begin position="495"/>
        <end position="634"/>
    </location>
</feature>
<evidence type="ECO:0000313" key="3">
    <source>
        <dbReference type="EMBL" id="AJR04993.1"/>
    </source>
</evidence>
<dbReference type="InterPro" id="IPR006584">
    <property type="entry name" value="Cellulose-bd_IV"/>
</dbReference>
<dbReference type="GO" id="GO:0030246">
    <property type="term" value="F:carbohydrate binding"/>
    <property type="evidence" value="ECO:0007669"/>
    <property type="project" value="InterPro"/>
</dbReference>
<name>A0A0C5WD39_9FLAO</name>
<dbReference type="Gene3D" id="2.60.120.260">
    <property type="entry name" value="Galactose-binding domain-like"/>
    <property type="match status" value="2"/>
</dbReference>
<dbReference type="InterPro" id="IPR008979">
    <property type="entry name" value="Galactose-bd-like_sf"/>
</dbReference>
<dbReference type="SUPFAM" id="SSF51445">
    <property type="entry name" value="(Trans)glycosidases"/>
    <property type="match status" value="1"/>
</dbReference>
<dbReference type="STRING" id="1454006.AW14_13690"/>
<dbReference type="Gene3D" id="3.20.20.80">
    <property type="entry name" value="Glycosidases"/>
    <property type="match status" value="1"/>
</dbReference>
<reference evidence="3 4" key="1">
    <citation type="submission" date="2014-02" db="EMBL/GenBank/DDBJ databases">
        <authorList>
            <person name="Young C.-C."/>
            <person name="Hameed A."/>
            <person name="Huang H.-C."/>
            <person name="Shahina M."/>
        </authorList>
    </citation>
    <scope>NUCLEOTIDE SEQUENCE [LARGE SCALE GENOMIC DNA]</scope>
    <source>
        <strain evidence="3 4">CC-SAMT-1</strain>
    </source>
</reference>
<sequence>MNKNATSNRQYFKYLCFIACVICFYLKAEAQSYPFTLPGTITASLNVETTNTEVFNNKLLGYNIEGFNTQLQKDFIKLVDPVTIRFPHGVFANFYQWQTDGYQNDSYDNGVHESTLATYACCLKGHINGIAQLNTEKKAANGGVGYDMMWTYSINFDDGPSSVARAQKDMGLGLEVKDIELGNEHFWVNQRALRTDTPQKYLAEASAVSAALKAAYPNIRVSVPFGWRRSQAAYNATIRGDGSYYDAITVHKYLGADPDIPGESNTAYQSLLTAKLELAEDVNWVRDTDNQNKPIWLTEWGVSAGSDVHGAACLGMADAYLFMAENQHIYDRANWFSFNRVLNAMVVVGSNREPVYPLQKRGYLMSYEILQDVLRDATLLNGTVTSSTMLTTTRGSVTAVNARAVTKNGNTSVVAINLTDKPVEFTLKFDNLVYAGSFKHEALVFDNVGVVAPIDYYTDPLTLIKQGTGAITLPPLSISKISNIVLDSSIKLVQGTIEAEAYRAGGEGVGYSDTTPTNTLNATAYTDGVDVGQDNGVIYVGDTQNGEWLKYDVNVLQDGLYNFDFLYAAASTGALISVEMDDVVLFDNHALAQTSSATDFQTSTKQNVALTQGLHVLKVNVQNAGFNLDKINVVYIAPPPAPTFVAPADGYVLAPGFDIEVEASTSLSPSEITSMALYIDDVLVRSITAAPFTWGYDGQSDTLLENMAVGVYTLKLVLTDNKFQTSETSITVNVQALTIQPFGGVPHTIPGTIQVEDYDLGGQGLAFSDSSPGNSGGAYRTAPGEDVDIEVGGSGFVVGSLSGNEYLRYTINVTEAGRYQMLVNYKTFSNTSKPFAANILPLNLSTSTPLFSAPNGSTTSGIRIITEGSVFQDYTSDEFDLDAGLAVLELRIPSGGAGPTYDYVTLNRLGSLSINEFDNTAINLRVYPVPSKDGRFNLSIPSKWKVYSILGTKIAEGNGDLVDISNASKGIYLLKTEGNVIKKILYR</sequence>
<dbReference type="Pfam" id="PF17957">
    <property type="entry name" value="Big_7"/>
    <property type="match status" value="1"/>
</dbReference>
<dbReference type="CDD" id="cd04080">
    <property type="entry name" value="CBM6_cellulase-like"/>
    <property type="match status" value="2"/>
</dbReference>
<dbReference type="Gene3D" id="2.60.40.10">
    <property type="entry name" value="Immunoglobulins"/>
    <property type="match status" value="1"/>
</dbReference>
<dbReference type="EMBL" id="CP007202">
    <property type="protein sequence ID" value="AJR04993.1"/>
    <property type="molecule type" value="Genomic_DNA"/>
</dbReference>
<dbReference type="RefSeq" id="WP_044639251.1">
    <property type="nucleotide sequence ID" value="NZ_CP007202.1"/>
</dbReference>
<proteinExistence type="predicted"/>
<gene>
    <name evidence="3" type="ORF">AW14_13690</name>
</gene>
<organism evidence="3 4">
    <name type="scientific">Siansivirga zeaxanthinifaciens CC-SAMT-1</name>
    <dbReference type="NCBI Taxonomy" id="1454006"/>
    <lineage>
        <taxon>Bacteria</taxon>
        <taxon>Pseudomonadati</taxon>
        <taxon>Bacteroidota</taxon>
        <taxon>Flavobacteriia</taxon>
        <taxon>Flavobacteriales</taxon>
        <taxon>Flavobacteriaceae</taxon>
        <taxon>Siansivirga</taxon>
    </lineage>
</organism>
<protein>
    <recommendedName>
        <fullName evidence="2">CBM6 domain-containing protein</fullName>
    </recommendedName>
</protein>
<dbReference type="AlphaFoldDB" id="A0A0C5WD39"/>
<dbReference type="Pfam" id="PF03422">
    <property type="entry name" value="CBM_6"/>
    <property type="match status" value="1"/>
</dbReference>
<evidence type="ECO:0000259" key="2">
    <source>
        <dbReference type="PROSITE" id="PS51175"/>
    </source>
</evidence>
<dbReference type="PANTHER" id="PTHR40469:SF2">
    <property type="entry name" value="GALACTOSE-BINDING DOMAIN-LIKE SUPERFAMILY PROTEIN"/>
    <property type="match status" value="1"/>
</dbReference>
<keyword evidence="4" id="KW-1185">Reference proteome</keyword>
<dbReference type="PROSITE" id="PS51175">
    <property type="entry name" value="CBM6"/>
    <property type="match status" value="1"/>
</dbReference>
<keyword evidence="1" id="KW-0732">Signal</keyword>
<evidence type="ECO:0000256" key="1">
    <source>
        <dbReference type="ARBA" id="ARBA00022729"/>
    </source>
</evidence>